<feature type="domain" description="Protein kinase" evidence="20">
    <location>
        <begin position="326"/>
        <end position="600"/>
    </location>
</feature>
<dbReference type="InterPro" id="IPR032675">
    <property type="entry name" value="LRR_dom_sf"/>
</dbReference>
<dbReference type="InterPro" id="IPR011009">
    <property type="entry name" value="Kinase-like_dom_sf"/>
</dbReference>
<feature type="signal peptide" evidence="19">
    <location>
        <begin position="1"/>
        <end position="26"/>
    </location>
</feature>
<proteinExistence type="inferred from homology"/>
<evidence type="ECO:0000256" key="8">
    <source>
        <dbReference type="ARBA" id="ARBA00022729"/>
    </source>
</evidence>
<evidence type="ECO:0000256" key="11">
    <source>
        <dbReference type="ARBA" id="ARBA00022777"/>
    </source>
</evidence>
<organism evidence="21 22">
    <name type="scientific">Hibiscus syriacus</name>
    <name type="common">Rose of Sharon</name>
    <dbReference type="NCBI Taxonomy" id="106335"/>
    <lineage>
        <taxon>Eukaryota</taxon>
        <taxon>Viridiplantae</taxon>
        <taxon>Streptophyta</taxon>
        <taxon>Embryophyta</taxon>
        <taxon>Tracheophyta</taxon>
        <taxon>Spermatophyta</taxon>
        <taxon>Magnoliopsida</taxon>
        <taxon>eudicotyledons</taxon>
        <taxon>Gunneridae</taxon>
        <taxon>Pentapetalae</taxon>
        <taxon>rosids</taxon>
        <taxon>malvids</taxon>
        <taxon>Malvales</taxon>
        <taxon>Malvaceae</taxon>
        <taxon>Malvoideae</taxon>
        <taxon>Hibiscus</taxon>
    </lineage>
</organism>
<keyword evidence="11" id="KW-0418">Kinase</keyword>
<keyword evidence="4" id="KW-0597">Phosphoprotein</keyword>
<dbReference type="Pfam" id="PF00069">
    <property type="entry name" value="Pkinase"/>
    <property type="match status" value="1"/>
</dbReference>
<evidence type="ECO:0000256" key="13">
    <source>
        <dbReference type="ARBA" id="ARBA00022989"/>
    </source>
</evidence>
<evidence type="ECO:0000256" key="4">
    <source>
        <dbReference type="ARBA" id="ARBA00022553"/>
    </source>
</evidence>
<keyword evidence="22" id="KW-1185">Reference proteome</keyword>
<dbReference type="Gene3D" id="3.80.10.10">
    <property type="entry name" value="Ribonuclease Inhibitor"/>
    <property type="match status" value="2"/>
</dbReference>
<feature type="chain" id="PRO_5025662568" description="non-specific serine/threonine protein kinase" evidence="19">
    <location>
        <begin position="27"/>
        <end position="637"/>
    </location>
</feature>
<dbReference type="PANTHER" id="PTHR48007">
    <property type="entry name" value="LEUCINE-RICH REPEAT RECEPTOR-LIKE PROTEIN KINASE PXC1"/>
    <property type="match status" value="1"/>
</dbReference>
<gene>
    <name evidence="21" type="ORF">F3Y22_tig00110499pilonHSYRG00052</name>
</gene>
<dbReference type="GO" id="GO:0016020">
    <property type="term" value="C:membrane"/>
    <property type="evidence" value="ECO:0007669"/>
    <property type="project" value="UniProtKB-SubCell"/>
</dbReference>
<keyword evidence="6" id="KW-0808">Transferase</keyword>
<evidence type="ECO:0000259" key="20">
    <source>
        <dbReference type="PROSITE" id="PS50011"/>
    </source>
</evidence>
<evidence type="ECO:0000256" key="12">
    <source>
        <dbReference type="ARBA" id="ARBA00022840"/>
    </source>
</evidence>
<protein>
    <recommendedName>
        <fullName evidence="3">non-specific serine/threonine protein kinase</fullName>
        <ecNumber evidence="3">2.7.11.1</ecNumber>
    </recommendedName>
</protein>
<keyword evidence="7 18" id="KW-0812">Transmembrane</keyword>
<comment type="caution">
    <text evidence="21">The sequence shown here is derived from an EMBL/GenBank/DDBJ whole genome shotgun (WGS) entry which is preliminary data.</text>
</comment>
<keyword evidence="12" id="KW-0067">ATP-binding</keyword>
<keyword evidence="9" id="KW-0677">Repeat</keyword>
<dbReference type="EMBL" id="VEPZ02001010">
    <property type="protein sequence ID" value="KAE8702177.1"/>
    <property type="molecule type" value="Genomic_DNA"/>
</dbReference>
<dbReference type="OrthoDB" id="418615at2759"/>
<keyword evidence="15" id="KW-0675">Receptor</keyword>
<keyword evidence="10" id="KW-0547">Nucleotide-binding</keyword>
<dbReference type="PROSITE" id="PS51257">
    <property type="entry name" value="PROKAR_LIPOPROTEIN"/>
    <property type="match status" value="1"/>
</dbReference>
<dbReference type="PROSITE" id="PS50011">
    <property type="entry name" value="PROTEIN_KINASE_DOM"/>
    <property type="match status" value="1"/>
</dbReference>
<evidence type="ECO:0000256" key="17">
    <source>
        <dbReference type="ARBA" id="ARBA00048679"/>
    </source>
</evidence>
<dbReference type="Gene3D" id="3.30.200.20">
    <property type="entry name" value="Phosphorylase Kinase, domain 1"/>
    <property type="match status" value="1"/>
</dbReference>
<dbReference type="EC" id="2.7.11.1" evidence="3"/>
<dbReference type="InterPro" id="IPR046959">
    <property type="entry name" value="PRK1-6/SRF4-like"/>
</dbReference>
<dbReference type="Gene3D" id="1.10.510.10">
    <property type="entry name" value="Transferase(Phosphotransferase) domain 1"/>
    <property type="match status" value="1"/>
</dbReference>
<dbReference type="InterPro" id="IPR001611">
    <property type="entry name" value="Leu-rich_rpt"/>
</dbReference>
<comment type="catalytic activity">
    <reaction evidence="16">
        <text>L-threonyl-[protein] + ATP = O-phospho-L-threonyl-[protein] + ADP + H(+)</text>
        <dbReference type="Rhea" id="RHEA:46608"/>
        <dbReference type="Rhea" id="RHEA-COMP:11060"/>
        <dbReference type="Rhea" id="RHEA-COMP:11605"/>
        <dbReference type="ChEBI" id="CHEBI:15378"/>
        <dbReference type="ChEBI" id="CHEBI:30013"/>
        <dbReference type="ChEBI" id="CHEBI:30616"/>
        <dbReference type="ChEBI" id="CHEBI:61977"/>
        <dbReference type="ChEBI" id="CHEBI:456216"/>
        <dbReference type="EC" id="2.7.11.1"/>
    </reaction>
</comment>
<dbReference type="SUPFAM" id="SSF56112">
    <property type="entry name" value="Protein kinase-like (PK-like)"/>
    <property type="match status" value="1"/>
</dbReference>
<evidence type="ECO:0000256" key="10">
    <source>
        <dbReference type="ARBA" id="ARBA00022741"/>
    </source>
</evidence>
<evidence type="ECO:0000256" key="6">
    <source>
        <dbReference type="ARBA" id="ARBA00022679"/>
    </source>
</evidence>
<dbReference type="Pfam" id="PF08263">
    <property type="entry name" value="LRRNT_2"/>
    <property type="match status" value="1"/>
</dbReference>
<accession>A0A6A3AEJ5</accession>
<evidence type="ECO:0000313" key="21">
    <source>
        <dbReference type="EMBL" id="KAE8702177.1"/>
    </source>
</evidence>
<comment type="subcellular location">
    <subcellularLocation>
        <location evidence="1">Membrane</location>
        <topology evidence="1">Single-pass membrane protein</topology>
    </subcellularLocation>
</comment>
<dbReference type="InterPro" id="IPR013210">
    <property type="entry name" value="LRR_N_plant-typ"/>
</dbReference>
<evidence type="ECO:0000256" key="3">
    <source>
        <dbReference type="ARBA" id="ARBA00012513"/>
    </source>
</evidence>
<keyword evidence="13 18" id="KW-1133">Transmembrane helix</keyword>
<feature type="transmembrane region" description="Helical" evidence="18">
    <location>
        <begin position="242"/>
        <end position="265"/>
    </location>
</feature>
<dbReference type="AlphaFoldDB" id="A0A6A3AEJ5"/>
<evidence type="ECO:0000256" key="19">
    <source>
        <dbReference type="SAM" id="SignalP"/>
    </source>
</evidence>
<keyword evidence="5" id="KW-0433">Leucine-rich repeat</keyword>
<comment type="catalytic activity">
    <reaction evidence="17">
        <text>L-seryl-[protein] + ATP = O-phospho-L-seryl-[protein] + ADP + H(+)</text>
        <dbReference type="Rhea" id="RHEA:17989"/>
        <dbReference type="Rhea" id="RHEA-COMP:9863"/>
        <dbReference type="Rhea" id="RHEA-COMP:11604"/>
        <dbReference type="ChEBI" id="CHEBI:15378"/>
        <dbReference type="ChEBI" id="CHEBI:29999"/>
        <dbReference type="ChEBI" id="CHEBI:30616"/>
        <dbReference type="ChEBI" id="CHEBI:83421"/>
        <dbReference type="ChEBI" id="CHEBI:456216"/>
        <dbReference type="EC" id="2.7.11.1"/>
    </reaction>
</comment>
<evidence type="ECO:0000256" key="1">
    <source>
        <dbReference type="ARBA" id="ARBA00004167"/>
    </source>
</evidence>
<dbReference type="Pfam" id="PF13855">
    <property type="entry name" value="LRR_8"/>
    <property type="match status" value="1"/>
</dbReference>
<sequence>MDRSKPCYFWLPLLFTLACFMGPTWCQTEAEILLKFKTFLTNYGPQLDDWNASGPGPCSGDDPNWTGIRCSNGSVFGIKLENMGLEGMIDVDTLKRLKLLRTVSFMNNSFTGPFPDLNKLVYLRVLYLANNSFSGPIRDDGFAGMKALQKVFLGWNNFSGLIPRSLATLPKLSVLSLEWNRFEGRIPDFKQDSLTLVNLAHNNLYGPIPYRLSNMNPSFFAGNNLCGRPLPQCKSSRRKRTIIIITVVACTLVIISLIAAVHYILKDPTIASQFNRPEKKKPGNNVTVGKVSEDKSANYYKKLGENARLHFVRDERERFELQDLLRASAEVLGSGSFGSSYKAVISNGRAMVVKRFKQMNKVGKEEFREHMARLGRLSHPNVLSLVAFHYRREEKLLVSDFAPNGSLASHLHSRRAPGKPGLDWPTRLKIIKGVAKGLAYLYNELSNLTLPHGHLKSSNVLLDYTFEPLLADYGLIPVVNKDHAHQFMVAYKSPEFSQHDRTSWKTDVWSLGILILELLTGKFPANYLKQGKGGNTDLATWVNSVVREEWTGEVFDKDMKGTRNGEGEMLKLLKIGMCCCEWNMEKRWELKEALEKIEELKDRDSDNAEDYSSYGSEGEVYTSRAVTEEDFSFSVQG</sequence>
<dbReference type="GO" id="GO:0005524">
    <property type="term" value="F:ATP binding"/>
    <property type="evidence" value="ECO:0007669"/>
    <property type="project" value="UniProtKB-KW"/>
</dbReference>
<evidence type="ECO:0000256" key="9">
    <source>
        <dbReference type="ARBA" id="ARBA00022737"/>
    </source>
</evidence>
<evidence type="ECO:0000256" key="14">
    <source>
        <dbReference type="ARBA" id="ARBA00023136"/>
    </source>
</evidence>
<evidence type="ECO:0000256" key="16">
    <source>
        <dbReference type="ARBA" id="ARBA00047899"/>
    </source>
</evidence>
<reference evidence="21" key="1">
    <citation type="submission" date="2019-09" db="EMBL/GenBank/DDBJ databases">
        <title>Draft genome information of white flower Hibiscus syriacus.</title>
        <authorList>
            <person name="Kim Y.-M."/>
        </authorList>
    </citation>
    <scope>NUCLEOTIDE SEQUENCE [LARGE SCALE GENOMIC DNA]</scope>
    <source>
        <strain evidence="21">YM2019G1</strain>
    </source>
</reference>
<dbReference type="InterPro" id="IPR000719">
    <property type="entry name" value="Prot_kinase_dom"/>
</dbReference>
<dbReference type="FunFam" id="3.30.200.20:FF:000307">
    <property type="entry name" value="pollen receptor-like kinase 1"/>
    <property type="match status" value="1"/>
</dbReference>
<dbReference type="SUPFAM" id="SSF52058">
    <property type="entry name" value="L domain-like"/>
    <property type="match status" value="1"/>
</dbReference>
<evidence type="ECO:0000313" key="22">
    <source>
        <dbReference type="Proteomes" id="UP000436088"/>
    </source>
</evidence>
<dbReference type="Proteomes" id="UP000436088">
    <property type="component" value="Unassembled WGS sequence"/>
</dbReference>
<keyword evidence="8 19" id="KW-0732">Signal</keyword>
<comment type="similarity">
    <text evidence="2">Belongs to the protein kinase superfamily. Ser/Thr protein kinase family.</text>
</comment>
<dbReference type="GO" id="GO:0004674">
    <property type="term" value="F:protein serine/threonine kinase activity"/>
    <property type="evidence" value="ECO:0007669"/>
    <property type="project" value="UniProtKB-EC"/>
</dbReference>
<name>A0A6A3AEJ5_HIBSY</name>
<dbReference type="FunFam" id="1.10.510.10:FF:000480">
    <property type="entry name" value="Pollen receptor-like kinase 1"/>
    <property type="match status" value="1"/>
</dbReference>
<evidence type="ECO:0000256" key="18">
    <source>
        <dbReference type="SAM" id="Phobius"/>
    </source>
</evidence>
<evidence type="ECO:0000256" key="15">
    <source>
        <dbReference type="ARBA" id="ARBA00023170"/>
    </source>
</evidence>
<keyword evidence="14 18" id="KW-0472">Membrane</keyword>
<evidence type="ECO:0000256" key="7">
    <source>
        <dbReference type="ARBA" id="ARBA00022692"/>
    </source>
</evidence>
<dbReference type="PANTHER" id="PTHR48007:SF67">
    <property type="entry name" value="POLLEN RECEPTOR-LIKE KINASE 1"/>
    <property type="match status" value="1"/>
</dbReference>
<evidence type="ECO:0000256" key="2">
    <source>
        <dbReference type="ARBA" id="ARBA00008684"/>
    </source>
</evidence>
<evidence type="ECO:0000256" key="5">
    <source>
        <dbReference type="ARBA" id="ARBA00022614"/>
    </source>
</evidence>